<feature type="region of interest" description="Interaction with tRNA" evidence="15">
    <location>
        <begin position="148"/>
        <end position="150"/>
    </location>
</feature>
<protein>
    <recommendedName>
        <fullName evidence="4 15">tRNA-specific 2-thiouridylase MnmA</fullName>
        <ecNumber evidence="3 15">2.8.1.13</ecNumber>
    </recommendedName>
</protein>
<feature type="binding site" evidence="15">
    <location>
        <begin position="10"/>
        <end position="17"/>
    </location>
    <ligand>
        <name>ATP</name>
        <dbReference type="ChEBI" id="CHEBI:30616"/>
    </ligand>
</feature>
<evidence type="ECO:0000256" key="10">
    <source>
        <dbReference type="ARBA" id="ARBA00022840"/>
    </source>
</evidence>
<dbReference type="FunFam" id="2.40.30.10:FF:000023">
    <property type="entry name" value="tRNA-specific 2-thiouridylase MnmA"/>
    <property type="match status" value="1"/>
</dbReference>
<reference evidence="18 19" key="1">
    <citation type="journal article" date="2015" name="Genome Announc.">
        <title>Expanding the biotechnology potential of lactobacilli through comparative genomics of 213 strains and associated genera.</title>
        <authorList>
            <person name="Sun Z."/>
            <person name="Harris H.M."/>
            <person name="McCann A."/>
            <person name="Guo C."/>
            <person name="Argimon S."/>
            <person name="Zhang W."/>
            <person name="Yang X."/>
            <person name="Jeffery I.B."/>
            <person name="Cooney J.C."/>
            <person name="Kagawa T.F."/>
            <person name="Liu W."/>
            <person name="Song Y."/>
            <person name="Salvetti E."/>
            <person name="Wrobel A."/>
            <person name="Rasinkangas P."/>
            <person name="Parkhill J."/>
            <person name="Rea M.C."/>
            <person name="O'Sullivan O."/>
            <person name="Ritari J."/>
            <person name="Douillard F.P."/>
            <person name="Paul Ross R."/>
            <person name="Yang R."/>
            <person name="Briner A.E."/>
            <person name="Felis G.E."/>
            <person name="de Vos W.M."/>
            <person name="Barrangou R."/>
            <person name="Klaenhammer T.R."/>
            <person name="Caufield P.W."/>
            <person name="Cui Y."/>
            <person name="Zhang H."/>
            <person name="O'Toole P.W."/>
        </authorList>
    </citation>
    <scope>NUCLEOTIDE SEQUENCE [LARGE SCALE GENOMIC DNA]</scope>
    <source>
        <strain evidence="18 19">DSM 22689</strain>
    </source>
</reference>
<feature type="binding site" evidence="15">
    <location>
        <position position="125"/>
    </location>
    <ligand>
        <name>ATP</name>
        <dbReference type="ChEBI" id="CHEBI:30616"/>
    </ligand>
</feature>
<evidence type="ECO:0000259" key="16">
    <source>
        <dbReference type="Pfam" id="PF20258"/>
    </source>
</evidence>
<feature type="site" description="Interaction with tRNA" evidence="15">
    <location>
        <position position="343"/>
    </location>
</feature>
<feature type="active site" description="Nucleophile" evidence="15">
    <location>
        <position position="101"/>
    </location>
</feature>
<name>A0A0R2CJ41_9LACO</name>
<dbReference type="InterPro" id="IPR014729">
    <property type="entry name" value="Rossmann-like_a/b/a_fold"/>
</dbReference>
<dbReference type="EMBL" id="AYZI01000004">
    <property type="protein sequence ID" value="KRM91661.1"/>
    <property type="molecule type" value="Genomic_DNA"/>
</dbReference>
<dbReference type="PANTHER" id="PTHR11933:SF5">
    <property type="entry name" value="MITOCHONDRIAL TRNA-SPECIFIC 2-THIOURIDYLASE 1"/>
    <property type="match status" value="1"/>
</dbReference>
<gene>
    <name evidence="15" type="primary">mnmA</name>
    <name evidence="18" type="ORF">FC87_GL000798</name>
</gene>
<evidence type="ECO:0000256" key="12">
    <source>
        <dbReference type="ARBA" id="ARBA00023157"/>
    </source>
</evidence>
<keyword evidence="12 15" id="KW-1015">Disulfide bond</keyword>
<keyword evidence="7 15" id="KW-0808">Transferase</keyword>
<dbReference type="GO" id="GO:0103016">
    <property type="term" value="F:tRNA-uridine 2-sulfurtransferase activity"/>
    <property type="evidence" value="ECO:0007669"/>
    <property type="project" value="UniProtKB-EC"/>
</dbReference>
<evidence type="ECO:0000256" key="5">
    <source>
        <dbReference type="ARBA" id="ARBA00022490"/>
    </source>
</evidence>
<evidence type="ECO:0000256" key="8">
    <source>
        <dbReference type="ARBA" id="ARBA00022694"/>
    </source>
</evidence>
<feature type="region of interest" description="Interaction with target base in tRNA" evidence="15">
    <location>
        <begin position="96"/>
        <end position="98"/>
    </location>
</feature>
<evidence type="ECO:0000313" key="18">
    <source>
        <dbReference type="EMBL" id="KRM91661.1"/>
    </source>
</evidence>
<dbReference type="PATRIC" id="fig|1423745.4.peg.847"/>
<dbReference type="CDD" id="cd01998">
    <property type="entry name" value="MnmA_TRMU-like"/>
    <property type="match status" value="1"/>
</dbReference>
<evidence type="ECO:0000256" key="14">
    <source>
        <dbReference type="ARBA" id="ARBA00056575"/>
    </source>
</evidence>
<dbReference type="RefSeq" id="WP_009167159.1">
    <property type="nucleotide sequence ID" value="NZ_AYZI01000004.1"/>
</dbReference>
<organism evidence="18 19">
    <name type="scientific">Fructilactobacillus florum DSM 22689 = JCM 16035</name>
    <dbReference type="NCBI Taxonomy" id="1423745"/>
    <lineage>
        <taxon>Bacteria</taxon>
        <taxon>Bacillati</taxon>
        <taxon>Bacillota</taxon>
        <taxon>Bacilli</taxon>
        <taxon>Lactobacillales</taxon>
        <taxon>Lactobacillaceae</taxon>
        <taxon>Fructilactobacillus</taxon>
    </lineage>
</organism>
<dbReference type="PANTHER" id="PTHR11933">
    <property type="entry name" value="TRNA 5-METHYLAMINOMETHYL-2-THIOURIDYLATE -METHYLTRANSFERASE"/>
    <property type="match status" value="1"/>
</dbReference>
<dbReference type="NCBIfam" id="TIGR00420">
    <property type="entry name" value="trmU"/>
    <property type="match status" value="1"/>
</dbReference>
<evidence type="ECO:0000256" key="1">
    <source>
        <dbReference type="ARBA" id="ARBA00004496"/>
    </source>
</evidence>
<evidence type="ECO:0000313" key="19">
    <source>
        <dbReference type="Proteomes" id="UP000051586"/>
    </source>
</evidence>
<dbReference type="EC" id="2.8.1.13" evidence="3 15"/>
<evidence type="ECO:0000256" key="15">
    <source>
        <dbReference type="HAMAP-Rule" id="MF_00144"/>
    </source>
</evidence>
<comment type="similarity">
    <text evidence="2 15">Belongs to the MnmA/TRMU family.</text>
</comment>
<keyword evidence="8 15" id="KW-0819">tRNA processing</keyword>
<dbReference type="Pfam" id="PF03054">
    <property type="entry name" value="tRNA_Me_trans"/>
    <property type="match status" value="1"/>
</dbReference>
<dbReference type="Pfam" id="PF20258">
    <property type="entry name" value="tRNA_Me_trans_C"/>
    <property type="match status" value="1"/>
</dbReference>
<dbReference type="STRING" id="1423745.GCA_001311215_01316"/>
<evidence type="ECO:0000259" key="17">
    <source>
        <dbReference type="Pfam" id="PF20259"/>
    </source>
</evidence>
<evidence type="ECO:0000256" key="9">
    <source>
        <dbReference type="ARBA" id="ARBA00022741"/>
    </source>
</evidence>
<feature type="site" description="Interaction with tRNA" evidence="15">
    <location>
        <position position="126"/>
    </location>
</feature>
<evidence type="ECO:0000256" key="7">
    <source>
        <dbReference type="ARBA" id="ARBA00022679"/>
    </source>
</evidence>
<evidence type="ECO:0000256" key="4">
    <source>
        <dbReference type="ARBA" id="ARBA00013805"/>
    </source>
</evidence>
<dbReference type="Gene3D" id="2.30.30.280">
    <property type="entry name" value="Adenine nucleotide alpha hydrolases-like domains"/>
    <property type="match status" value="1"/>
</dbReference>
<proteinExistence type="inferred from homology"/>
<feature type="binding site" evidence="15">
    <location>
        <position position="36"/>
    </location>
    <ligand>
        <name>ATP</name>
        <dbReference type="ChEBI" id="CHEBI:30616"/>
    </ligand>
</feature>
<evidence type="ECO:0000256" key="2">
    <source>
        <dbReference type="ARBA" id="ARBA00006191"/>
    </source>
</evidence>
<keyword evidence="11 15" id="KW-0694">RNA-binding</keyword>
<accession>A0A0R2CJ41</accession>
<evidence type="ECO:0000256" key="13">
    <source>
        <dbReference type="ARBA" id="ARBA00051542"/>
    </source>
</evidence>
<comment type="function">
    <text evidence="14 15">Catalyzes the 2-thiolation of uridine at the wobble position (U34) of tRNA, leading to the formation of s(2)U34.</text>
</comment>
<comment type="subcellular location">
    <subcellularLocation>
        <location evidence="1 15">Cytoplasm</location>
    </subcellularLocation>
</comment>
<keyword evidence="6 15" id="KW-0820">tRNA-binding</keyword>
<dbReference type="InterPro" id="IPR046885">
    <property type="entry name" value="MnmA-like_C"/>
</dbReference>
<dbReference type="NCBIfam" id="NF001138">
    <property type="entry name" value="PRK00143.1"/>
    <property type="match status" value="1"/>
</dbReference>
<sequence>MSDKQRVVVGMSGGVDSSVAAYLLKQQGYEVIGVFMKNWDDTDENGVCTATEDYKDVAHVANQLGIPYYSVNFEKEYRERVFNYFLAEYRRGRTPNPDVLCNTEIKYKAFLEYALDLGADYIAMGHYAQLKRDEQGHNHLLRSTDLNKDQTYFLSQLSTDQLDRILFPVGGMTKPEVREIAHEAQLYVADKKDSMGVCFIGPNNFDNFLSEYLPAQPGKMMTFDGEVKGQHQGLMYYTIGQRRGLGIGGDGHDNQPWFVVGKDLAHNVLYVGKGYENPHLYADYLLASGMSWVAGNTMGQDFHCTAKFRYRQRDVGVTVHVDPDGDRVRVDFDEPARAVTPGQALVLYQGAECLGEATIDAAYQHSKKLQYV</sequence>
<keyword evidence="10 15" id="KW-0067">ATP-binding</keyword>
<dbReference type="InterPro" id="IPR046884">
    <property type="entry name" value="MnmA-like_central"/>
</dbReference>
<dbReference type="InterPro" id="IPR004506">
    <property type="entry name" value="MnmA-like"/>
</dbReference>
<dbReference type="InterPro" id="IPR023382">
    <property type="entry name" value="MnmA-like_central_sf"/>
</dbReference>
<dbReference type="Gene3D" id="2.40.30.10">
    <property type="entry name" value="Translation factors"/>
    <property type="match status" value="1"/>
</dbReference>
<dbReference type="GO" id="GO:0005524">
    <property type="term" value="F:ATP binding"/>
    <property type="evidence" value="ECO:0007669"/>
    <property type="project" value="UniProtKB-KW"/>
</dbReference>
<dbReference type="AlphaFoldDB" id="A0A0R2CJ41"/>
<feature type="active site" description="Cysteine persulfide intermediate" evidence="15">
    <location>
        <position position="198"/>
    </location>
</feature>
<dbReference type="SUPFAM" id="SSF52402">
    <property type="entry name" value="Adenine nucleotide alpha hydrolases-like"/>
    <property type="match status" value="1"/>
</dbReference>
<dbReference type="GO" id="GO:0005737">
    <property type="term" value="C:cytoplasm"/>
    <property type="evidence" value="ECO:0007669"/>
    <property type="project" value="UniProtKB-SubCell"/>
</dbReference>
<feature type="domain" description="tRNA-specific 2-thiouridylase MnmA-like C-terminal" evidence="16">
    <location>
        <begin position="284"/>
        <end position="359"/>
    </location>
</feature>
<dbReference type="Pfam" id="PF20259">
    <property type="entry name" value="tRNA_Me_trans_M"/>
    <property type="match status" value="1"/>
</dbReference>
<evidence type="ECO:0000256" key="11">
    <source>
        <dbReference type="ARBA" id="ARBA00022884"/>
    </source>
</evidence>
<evidence type="ECO:0000256" key="3">
    <source>
        <dbReference type="ARBA" id="ARBA00011949"/>
    </source>
</evidence>
<feature type="region of interest" description="Interaction with tRNA" evidence="15">
    <location>
        <begin position="309"/>
        <end position="310"/>
    </location>
</feature>
<dbReference type="GO" id="GO:0000049">
    <property type="term" value="F:tRNA binding"/>
    <property type="evidence" value="ECO:0007669"/>
    <property type="project" value="UniProtKB-KW"/>
</dbReference>
<keyword evidence="5 15" id="KW-0963">Cytoplasm</keyword>
<comment type="caution">
    <text evidence="18">The sequence shown here is derived from an EMBL/GenBank/DDBJ whole genome shotgun (WGS) entry which is preliminary data.</text>
</comment>
<dbReference type="GO" id="GO:0002143">
    <property type="term" value="P:tRNA wobble position uridine thiolation"/>
    <property type="evidence" value="ECO:0007669"/>
    <property type="project" value="TreeGrafter"/>
</dbReference>
<feature type="domain" description="tRNA-specific 2-thiouridylase MnmA-like central" evidence="17">
    <location>
        <begin position="207"/>
        <end position="273"/>
    </location>
</feature>
<dbReference type="FunFam" id="2.30.30.280:FF:000001">
    <property type="entry name" value="tRNA-specific 2-thiouridylase MnmA"/>
    <property type="match status" value="1"/>
</dbReference>
<feature type="disulfide bond" description="Alternate" evidence="15">
    <location>
        <begin position="101"/>
        <end position="198"/>
    </location>
</feature>
<dbReference type="FunFam" id="3.40.50.620:FF:000004">
    <property type="entry name" value="tRNA-specific 2-thiouridylase MnmA"/>
    <property type="match status" value="1"/>
</dbReference>
<dbReference type="HAMAP" id="MF_00144">
    <property type="entry name" value="tRNA_thiouridyl_MnmA"/>
    <property type="match status" value="1"/>
</dbReference>
<keyword evidence="9 15" id="KW-0547">Nucleotide-binding</keyword>
<dbReference type="Proteomes" id="UP000051586">
    <property type="component" value="Unassembled WGS sequence"/>
</dbReference>
<comment type="catalytic activity">
    <reaction evidence="13 15">
        <text>S-sulfanyl-L-cysteinyl-[protein] + uridine(34) in tRNA + AH2 + ATP = 2-thiouridine(34) in tRNA + L-cysteinyl-[protein] + A + AMP + diphosphate + H(+)</text>
        <dbReference type="Rhea" id="RHEA:47032"/>
        <dbReference type="Rhea" id="RHEA-COMP:10131"/>
        <dbReference type="Rhea" id="RHEA-COMP:11726"/>
        <dbReference type="Rhea" id="RHEA-COMP:11727"/>
        <dbReference type="Rhea" id="RHEA-COMP:11728"/>
        <dbReference type="ChEBI" id="CHEBI:13193"/>
        <dbReference type="ChEBI" id="CHEBI:15378"/>
        <dbReference type="ChEBI" id="CHEBI:17499"/>
        <dbReference type="ChEBI" id="CHEBI:29950"/>
        <dbReference type="ChEBI" id="CHEBI:30616"/>
        <dbReference type="ChEBI" id="CHEBI:33019"/>
        <dbReference type="ChEBI" id="CHEBI:61963"/>
        <dbReference type="ChEBI" id="CHEBI:65315"/>
        <dbReference type="ChEBI" id="CHEBI:87170"/>
        <dbReference type="ChEBI" id="CHEBI:456215"/>
        <dbReference type="EC" id="2.8.1.13"/>
    </reaction>
</comment>
<evidence type="ECO:0000256" key="6">
    <source>
        <dbReference type="ARBA" id="ARBA00022555"/>
    </source>
</evidence>
<dbReference type="Gene3D" id="3.40.50.620">
    <property type="entry name" value="HUPs"/>
    <property type="match status" value="1"/>
</dbReference>